<reference evidence="2" key="2">
    <citation type="journal article" date="2021" name="PeerJ">
        <title>Extensive microbial diversity within the chicken gut microbiome revealed by metagenomics and culture.</title>
        <authorList>
            <person name="Gilroy R."/>
            <person name="Ravi A."/>
            <person name="Getino M."/>
            <person name="Pursley I."/>
            <person name="Horton D.L."/>
            <person name="Alikhan N.F."/>
            <person name="Baker D."/>
            <person name="Gharbi K."/>
            <person name="Hall N."/>
            <person name="Watson M."/>
            <person name="Adriaenssens E.M."/>
            <person name="Foster-Nyarko E."/>
            <person name="Jarju S."/>
            <person name="Secka A."/>
            <person name="Antonio M."/>
            <person name="Oren A."/>
            <person name="Chaudhuri R.R."/>
            <person name="La Ragione R."/>
            <person name="Hildebrand F."/>
            <person name="Pallen M.J."/>
        </authorList>
    </citation>
    <scope>NUCLEOTIDE SEQUENCE</scope>
    <source>
        <strain evidence="2">6276</strain>
    </source>
</reference>
<dbReference type="Proteomes" id="UP000823928">
    <property type="component" value="Unassembled WGS sequence"/>
</dbReference>
<sequence length="80" mass="8649">MAKRSYTAKERKAYHMGRAYAAAKAGKRVNCPDSKSKQSFRNGVNSVRGKSGKRKARSKGKADMCLVVDGNGVVVGKLKC</sequence>
<evidence type="ECO:0000313" key="3">
    <source>
        <dbReference type="Proteomes" id="UP000823928"/>
    </source>
</evidence>
<accession>A0A9D1F185</accession>
<proteinExistence type="predicted"/>
<dbReference type="AlphaFoldDB" id="A0A9D1F185"/>
<name>A0A9D1F185_9BACT</name>
<feature type="compositionally biased region" description="Basic residues" evidence="1">
    <location>
        <begin position="50"/>
        <end position="59"/>
    </location>
</feature>
<evidence type="ECO:0000256" key="1">
    <source>
        <dbReference type="SAM" id="MobiDB-lite"/>
    </source>
</evidence>
<dbReference type="EMBL" id="DVIU01000267">
    <property type="protein sequence ID" value="HIS37516.1"/>
    <property type="molecule type" value="Genomic_DNA"/>
</dbReference>
<organism evidence="2 3">
    <name type="scientific">Candidatus Scatousia excrementigallinarum</name>
    <dbReference type="NCBI Taxonomy" id="2840935"/>
    <lineage>
        <taxon>Bacteria</taxon>
        <taxon>Candidatus Scatousia</taxon>
    </lineage>
</organism>
<evidence type="ECO:0000313" key="2">
    <source>
        <dbReference type="EMBL" id="HIS37516.1"/>
    </source>
</evidence>
<reference evidence="2" key="1">
    <citation type="submission" date="2020-10" db="EMBL/GenBank/DDBJ databases">
        <authorList>
            <person name="Gilroy R."/>
        </authorList>
    </citation>
    <scope>NUCLEOTIDE SEQUENCE</scope>
    <source>
        <strain evidence="2">6276</strain>
    </source>
</reference>
<feature type="region of interest" description="Disordered" evidence="1">
    <location>
        <begin position="28"/>
        <end position="61"/>
    </location>
</feature>
<protein>
    <submittedName>
        <fullName evidence="2">Uncharacterized protein</fullName>
    </submittedName>
</protein>
<comment type="caution">
    <text evidence="2">The sequence shown here is derived from an EMBL/GenBank/DDBJ whole genome shotgun (WGS) entry which is preliminary data.</text>
</comment>
<gene>
    <name evidence="2" type="ORF">IAC10_13000</name>
</gene>